<dbReference type="GO" id="GO:0031023">
    <property type="term" value="P:microtubule organizing center organization"/>
    <property type="evidence" value="ECO:0007669"/>
    <property type="project" value="InterPro"/>
</dbReference>
<feature type="coiled-coil region" evidence="1">
    <location>
        <begin position="65"/>
        <end position="97"/>
    </location>
</feature>
<reference evidence="2" key="1">
    <citation type="submission" date="2022-07" db="EMBL/GenBank/DDBJ databases">
        <title>Phylogenomic reconstructions and comparative analyses of Kickxellomycotina fungi.</title>
        <authorList>
            <person name="Reynolds N.K."/>
            <person name="Stajich J.E."/>
            <person name="Barry K."/>
            <person name="Grigoriev I.V."/>
            <person name="Crous P."/>
            <person name="Smith M.E."/>
        </authorList>
    </citation>
    <scope>NUCLEOTIDE SEQUENCE</scope>
    <source>
        <strain evidence="2">BCRC 34489</strain>
    </source>
</reference>
<proteinExistence type="predicted"/>
<keyword evidence="1" id="KW-0175">Coiled coil</keyword>
<protein>
    <submittedName>
        <fullName evidence="2">Uncharacterized protein</fullName>
    </submittedName>
</protein>
<keyword evidence="3" id="KW-1185">Reference proteome</keyword>
<dbReference type="OrthoDB" id="5564679at2759"/>
<accession>A0A9W8HI60</accession>
<comment type="caution">
    <text evidence="2">The sequence shown here is derived from an EMBL/GenBank/DDBJ whole genome shotgun (WGS) entry which is preliminary data.</text>
</comment>
<evidence type="ECO:0000313" key="2">
    <source>
        <dbReference type="EMBL" id="KAJ2783013.1"/>
    </source>
</evidence>
<gene>
    <name evidence="2" type="ORF">GGI15_002743</name>
</gene>
<dbReference type="AlphaFoldDB" id="A0A9W8HI60"/>
<evidence type="ECO:0000313" key="3">
    <source>
        <dbReference type="Proteomes" id="UP001140172"/>
    </source>
</evidence>
<organism evidence="2 3">
    <name type="scientific">Coemansia interrupta</name>
    <dbReference type="NCBI Taxonomy" id="1126814"/>
    <lineage>
        <taxon>Eukaryota</taxon>
        <taxon>Fungi</taxon>
        <taxon>Fungi incertae sedis</taxon>
        <taxon>Zoopagomycota</taxon>
        <taxon>Kickxellomycotina</taxon>
        <taxon>Kickxellomycetes</taxon>
        <taxon>Kickxellales</taxon>
        <taxon>Kickxellaceae</taxon>
        <taxon>Coemansia</taxon>
    </lineage>
</organism>
<evidence type="ECO:0000256" key="1">
    <source>
        <dbReference type="SAM" id="Coils"/>
    </source>
</evidence>
<name>A0A9W8HI60_9FUNG</name>
<dbReference type="EMBL" id="JANBUM010000158">
    <property type="protein sequence ID" value="KAJ2783013.1"/>
    <property type="molecule type" value="Genomic_DNA"/>
</dbReference>
<dbReference type="Pfam" id="PF15003">
    <property type="entry name" value="HAUS2"/>
    <property type="match status" value="1"/>
</dbReference>
<sequence>MDPMNVSLDLASQIGMSIRDSDENNDVAESNRLYVEQLTADRYNFDDSLEESEEMQATKMTKKLLDKLAANNIQLSAKSAEEEKRDYEEYSDVLDRDIVGDRLKRVRLFAEHLRKVSNNRTSLFARLAEPMAEEHWLLDSSFHERMVDVFRNMSELVNELPDIAIAARHCIAPALSDNEFTDTDTDDTDSRARQIAQMELFVHQVDQLITQTKNAK</sequence>
<dbReference type="GO" id="GO:0051225">
    <property type="term" value="P:spindle assembly"/>
    <property type="evidence" value="ECO:0007669"/>
    <property type="project" value="InterPro"/>
</dbReference>
<dbReference type="Proteomes" id="UP001140172">
    <property type="component" value="Unassembled WGS sequence"/>
</dbReference>
<dbReference type="InterPro" id="IPR028346">
    <property type="entry name" value="HAUS2"/>
</dbReference>